<evidence type="ECO:0000256" key="1">
    <source>
        <dbReference type="ARBA" id="ARBA00009175"/>
    </source>
</evidence>
<dbReference type="NCBIfam" id="TIGR01256">
    <property type="entry name" value="modA"/>
    <property type="match status" value="1"/>
</dbReference>
<feature type="binding site" evidence="6">
    <location>
        <position position="65"/>
    </location>
    <ligand>
        <name>molybdate</name>
        <dbReference type="ChEBI" id="CHEBI:36264"/>
    </ligand>
</feature>
<sequence>MPRGLIPYRFLARLILIALTLSPLRVAADNLTVFAAASLKNAMDEMTEAWKEETGHTAAVALAGSSTLARQIEQGAPADVFISANADWMDRLDTRELVVKGTRVDLLGNTLVLVAHPADAPEISLNALRAELGGNYLAMALVNSVPAGIYGKAALEHLELWSTVQGQVVQADNVRAALAFVATGEAPFGIVYGSDAVAQSGVSVVARFPRDSHPPILYPAAAINGGKEELAAEFLTFLQSDRARQIFEQQGFQTLGK</sequence>
<organism evidence="7 8">
    <name type="scientific">Neptunicoccus cionae</name>
    <dbReference type="NCBI Taxonomy" id="2035344"/>
    <lineage>
        <taxon>Bacteria</taxon>
        <taxon>Pseudomonadati</taxon>
        <taxon>Pseudomonadota</taxon>
        <taxon>Alphaproteobacteria</taxon>
        <taxon>Rhodobacterales</taxon>
        <taxon>Paracoccaceae</taxon>
        <taxon>Neptunicoccus</taxon>
    </lineage>
</organism>
<keyword evidence="2 6" id="KW-0500">Molybdenum</keyword>
<feature type="binding site" evidence="6">
    <location>
        <position position="147"/>
    </location>
    <ligand>
        <name>molybdate</name>
        <dbReference type="ChEBI" id="CHEBI:36264"/>
    </ligand>
</feature>
<comment type="similarity">
    <text evidence="1">Belongs to the bacterial solute-binding protein ModA family.</text>
</comment>
<evidence type="ECO:0000256" key="4">
    <source>
        <dbReference type="ARBA" id="ARBA00022729"/>
    </source>
</evidence>
<feature type="binding site" evidence="6">
    <location>
        <position position="38"/>
    </location>
    <ligand>
        <name>molybdate</name>
        <dbReference type="ChEBI" id="CHEBI:36264"/>
    </ligand>
</feature>
<dbReference type="PANTHER" id="PTHR30632:SF17">
    <property type="entry name" value="MOLYBDATE-BINDING PROTEIN MODA"/>
    <property type="match status" value="1"/>
</dbReference>
<dbReference type="SUPFAM" id="SSF53850">
    <property type="entry name" value="Periplasmic binding protein-like II"/>
    <property type="match status" value="1"/>
</dbReference>
<dbReference type="InterPro" id="IPR050682">
    <property type="entry name" value="ModA/WtpA"/>
</dbReference>
<reference evidence="7" key="1">
    <citation type="journal article" date="2014" name="Int. J. Syst. Evol. Microbiol.">
        <title>Complete genome sequence of Corynebacterium casei LMG S-19264T (=DSM 44701T), isolated from a smear-ripened cheese.</title>
        <authorList>
            <consortium name="US DOE Joint Genome Institute (JGI-PGF)"/>
            <person name="Walter F."/>
            <person name="Albersmeier A."/>
            <person name="Kalinowski J."/>
            <person name="Ruckert C."/>
        </authorList>
    </citation>
    <scope>NUCLEOTIDE SEQUENCE</scope>
    <source>
        <strain evidence="7">CGMCC 1.15880</strain>
    </source>
</reference>
<evidence type="ECO:0000313" key="8">
    <source>
        <dbReference type="Proteomes" id="UP000628017"/>
    </source>
</evidence>
<gene>
    <name evidence="7" type="primary">modA</name>
    <name evidence="7" type="ORF">GCM10011498_19690</name>
</gene>
<keyword evidence="3 6" id="KW-0479">Metal-binding</keyword>
<feature type="binding site" evidence="6">
    <location>
        <position position="192"/>
    </location>
    <ligand>
        <name>molybdate</name>
        <dbReference type="ChEBI" id="CHEBI:36264"/>
    </ligand>
</feature>
<dbReference type="GO" id="GO:0030973">
    <property type="term" value="F:molybdate ion binding"/>
    <property type="evidence" value="ECO:0007669"/>
    <property type="project" value="TreeGrafter"/>
</dbReference>
<dbReference type="GO" id="GO:0030288">
    <property type="term" value="C:outer membrane-bounded periplasmic space"/>
    <property type="evidence" value="ECO:0007669"/>
    <property type="project" value="TreeGrafter"/>
</dbReference>
<evidence type="ECO:0000313" key="7">
    <source>
        <dbReference type="EMBL" id="GGA18973.1"/>
    </source>
</evidence>
<evidence type="ECO:0000256" key="5">
    <source>
        <dbReference type="ARBA" id="ARBA00062515"/>
    </source>
</evidence>
<dbReference type="GO" id="GO:0015689">
    <property type="term" value="P:molybdate ion transport"/>
    <property type="evidence" value="ECO:0007669"/>
    <property type="project" value="InterPro"/>
</dbReference>
<dbReference type="Gene3D" id="3.40.190.10">
    <property type="entry name" value="Periplasmic binding protein-like II"/>
    <property type="match status" value="2"/>
</dbReference>
<dbReference type="InterPro" id="IPR005950">
    <property type="entry name" value="ModA"/>
</dbReference>
<proteinExistence type="inferred from homology"/>
<keyword evidence="4" id="KW-0732">Signal</keyword>
<dbReference type="PANTHER" id="PTHR30632">
    <property type="entry name" value="MOLYBDATE-BINDING PERIPLASMIC PROTEIN"/>
    <property type="match status" value="1"/>
</dbReference>
<feature type="binding site" evidence="6">
    <location>
        <position position="174"/>
    </location>
    <ligand>
        <name>molybdate</name>
        <dbReference type="ChEBI" id="CHEBI:36264"/>
    </ligand>
</feature>
<comment type="caution">
    <text evidence="7">The sequence shown here is derived from an EMBL/GenBank/DDBJ whole genome shotgun (WGS) entry which is preliminary data.</text>
</comment>
<reference evidence="7" key="2">
    <citation type="submission" date="2020-09" db="EMBL/GenBank/DDBJ databases">
        <authorList>
            <person name="Sun Q."/>
            <person name="Zhou Y."/>
        </authorList>
    </citation>
    <scope>NUCLEOTIDE SEQUENCE</scope>
    <source>
        <strain evidence="7">CGMCC 1.15880</strain>
    </source>
</reference>
<name>A0A916QWL7_9RHOB</name>
<protein>
    <submittedName>
        <fullName evidence="7">Molybdate ABC transporter substrate-binding protein</fullName>
    </submittedName>
</protein>
<comment type="subunit">
    <text evidence="5">The complex is composed of two ATP-binding proteins (ModC), two transmembrane proteins (ModB) and a solute-binding protein (ModA).</text>
</comment>
<dbReference type="AlphaFoldDB" id="A0A916QWL7"/>
<dbReference type="PIRSF" id="PIRSF004846">
    <property type="entry name" value="ModA"/>
    <property type="match status" value="1"/>
</dbReference>
<evidence type="ECO:0000256" key="3">
    <source>
        <dbReference type="ARBA" id="ARBA00022723"/>
    </source>
</evidence>
<accession>A0A916QWL7</accession>
<dbReference type="GO" id="GO:1901359">
    <property type="term" value="F:tungstate binding"/>
    <property type="evidence" value="ECO:0007669"/>
    <property type="project" value="UniProtKB-ARBA"/>
</dbReference>
<keyword evidence="8" id="KW-1185">Reference proteome</keyword>
<evidence type="ECO:0000256" key="6">
    <source>
        <dbReference type="PIRSR" id="PIRSR004846-1"/>
    </source>
</evidence>
<dbReference type="FunFam" id="3.40.190.10:FF:000035">
    <property type="entry name" value="Molybdate ABC transporter substrate-binding protein"/>
    <property type="match status" value="1"/>
</dbReference>
<dbReference type="EMBL" id="BMKA01000002">
    <property type="protein sequence ID" value="GGA18973.1"/>
    <property type="molecule type" value="Genomic_DNA"/>
</dbReference>
<dbReference type="Pfam" id="PF13531">
    <property type="entry name" value="SBP_bac_11"/>
    <property type="match status" value="1"/>
</dbReference>
<evidence type="ECO:0000256" key="2">
    <source>
        <dbReference type="ARBA" id="ARBA00022505"/>
    </source>
</evidence>
<dbReference type="GO" id="GO:0046872">
    <property type="term" value="F:metal ion binding"/>
    <property type="evidence" value="ECO:0007669"/>
    <property type="project" value="UniProtKB-KW"/>
</dbReference>
<dbReference type="Proteomes" id="UP000628017">
    <property type="component" value="Unassembled WGS sequence"/>
</dbReference>
<dbReference type="RefSeq" id="WP_188674050.1">
    <property type="nucleotide sequence ID" value="NZ_BMKA01000002.1"/>
</dbReference>